<keyword evidence="3" id="KW-1185">Reference proteome</keyword>
<dbReference type="CDD" id="cd00093">
    <property type="entry name" value="HTH_XRE"/>
    <property type="match status" value="1"/>
</dbReference>
<feature type="domain" description="HTH cro/C1-type" evidence="1">
    <location>
        <begin position="41"/>
        <end position="94"/>
    </location>
</feature>
<dbReference type="Pfam" id="PF01381">
    <property type="entry name" value="HTH_3"/>
    <property type="match status" value="1"/>
</dbReference>
<organism evidence="2 3">
    <name type="scientific">Bartonella jaculi</name>
    <dbReference type="NCBI Taxonomy" id="686226"/>
    <lineage>
        <taxon>Bacteria</taxon>
        <taxon>Pseudomonadati</taxon>
        <taxon>Pseudomonadota</taxon>
        <taxon>Alphaproteobacteria</taxon>
        <taxon>Hyphomicrobiales</taxon>
        <taxon>Bartonellaceae</taxon>
        <taxon>Bartonella</taxon>
    </lineage>
</organism>
<reference evidence="3" key="1">
    <citation type="journal article" date="2019" name="Int. J. Syst. Evol. Microbiol.">
        <title>The Global Catalogue of Microorganisms (GCM) 10K type strain sequencing project: providing services to taxonomists for standard genome sequencing and annotation.</title>
        <authorList>
            <consortium name="The Broad Institute Genomics Platform"/>
            <consortium name="The Broad Institute Genome Sequencing Center for Infectious Disease"/>
            <person name="Wu L."/>
            <person name="Ma J."/>
        </authorList>
    </citation>
    <scope>NUCLEOTIDE SEQUENCE [LARGE SCALE GENOMIC DNA]</scope>
    <source>
        <strain evidence="3">JCM 17712</strain>
    </source>
</reference>
<dbReference type="PROSITE" id="PS50943">
    <property type="entry name" value="HTH_CROC1"/>
    <property type="match status" value="1"/>
</dbReference>
<evidence type="ECO:0000259" key="1">
    <source>
        <dbReference type="PROSITE" id="PS50943"/>
    </source>
</evidence>
<accession>A0ABP9N513</accession>
<dbReference type="InterPro" id="IPR010982">
    <property type="entry name" value="Lambda_DNA-bd_dom_sf"/>
</dbReference>
<dbReference type="Proteomes" id="UP001500864">
    <property type="component" value="Unassembled WGS sequence"/>
</dbReference>
<dbReference type="EMBL" id="BAABIZ010000017">
    <property type="protein sequence ID" value="GAA5109727.1"/>
    <property type="molecule type" value="Genomic_DNA"/>
</dbReference>
<evidence type="ECO:0000313" key="3">
    <source>
        <dbReference type="Proteomes" id="UP001500864"/>
    </source>
</evidence>
<dbReference type="InterPro" id="IPR001387">
    <property type="entry name" value="Cro/C1-type_HTH"/>
</dbReference>
<dbReference type="RefSeq" id="WP_254492457.1">
    <property type="nucleotide sequence ID" value="NZ_BAABIZ010000017.1"/>
</dbReference>
<dbReference type="SMART" id="SM00530">
    <property type="entry name" value="HTH_XRE"/>
    <property type="match status" value="1"/>
</dbReference>
<evidence type="ECO:0000313" key="2">
    <source>
        <dbReference type="EMBL" id="GAA5109727.1"/>
    </source>
</evidence>
<proteinExistence type="predicted"/>
<gene>
    <name evidence="2" type="ORF">GCM10023261_12930</name>
</gene>
<comment type="caution">
    <text evidence="2">The sequence shown here is derived from an EMBL/GenBank/DDBJ whole genome shotgun (WGS) entry which is preliminary data.</text>
</comment>
<name>A0ABP9N513_9HYPH</name>
<sequence>MDKTSRAGSRILQGAREALAYAKGEADVTKFGIHIPANVDVKKIRKNIGLTQAQFAERFGFSVGRIRDWEQGRYSIDTSSRLLLSIIENEPEAINRALKKSLLA</sequence>
<dbReference type="Gene3D" id="1.10.260.40">
    <property type="entry name" value="lambda repressor-like DNA-binding domains"/>
    <property type="match status" value="1"/>
</dbReference>
<protein>
    <submittedName>
        <fullName evidence="2">Helix-turn-helix domain-containing protein</fullName>
    </submittedName>
</protein>
<dbReference type="SUPFAM" id="SSF47413">
    <property type="entry name" value="lambda repressor-like DNA-binding domains"/>
    <property type="match status" value="1"/>
</dbReference>